<keyword evidence="4" id="KW-1185">Reference proteome</keyword>
<keyword evidence="2" id="KW-0472">Membrane</keyword>
<dbReference type="AlphaFoldDB" id="A0A8W8L7J0"/>
<feature type="compositionally biased region" description="Basic and acidic residues" evidence="1">
    <location>
        <begin position="182"/>
        <end position="196"/>
    </location>
</feature>
<evidence type="ECO:0000256" key="2">
    <source>
        <dbReference type="SAM" id="Phobius"/>
    </source>
</evidence>
<feature type="region of interest" description="Disordered" evidence="1">
    <location>
        <begin position="178"/>
        <end position="199"/>
    </location>
</feature>
<keyword evidence="2" id="KW-1133">Transmembrane helix</keyword>
<organism evidence="3 4">
    <name type="scientific">Magallana gigas</name>
    <name type="common">Pacific oyster</name>
    <name type="synonym">Crassostrea gigas</name>
    <dbReference type="NCBI Taxonomy" id="29159"/>
    <lineage>
        <taxon>Eukaryota</taxon>
        <taxon>Metazoa</taxon>
        <taxon>Spiralia</taxon>
        <taxon>Lophotrochozoa</taxon>
        <taxon>Mollusca</taxon>
        <taxon>Bivalvia</taxon>
        <taxon>Autobranchia</taxon>
        <taxon>Pteriomorphia</taxon>
        <taxon>Ostreida</taxon>
        <taxon>Ostreoidea</taxon>
        <taxon>Ostreidae</taxon>
        <taxon>Magallana</taxon>
    </lineage>
</organism>
<accession>A0A8W8L7J0</accession>
<keyword evidence="2" id="KW-0812">Transmembrane</keyword>
<evidence type="ECO:0000256" key="1">
    <source>
        <dbReference type="SAM" id="MobiDB-lite"/>
    </source>
</evidence>
<dbReference type="OrthoDB" id="18487at2759"/>
<evidence type="ECO:0000313" key="3">
    <source>
        <dbReference type="EnsemblMetazoa" id="G26837.1:cds"/>
    </source>
</evidence>
<reference evidence="3" key="1">
    <citation type="submission" date="2022-08" db="UniProtKB">
        <authorList>
            <consortium name="EnsemblMetazoa"/>
        </authorList>
    </citation>
    <scope>IDENTIFICATION</scope>
    <source>
        <strain evidence="3">05x7-T-G4-1.051#20</strain>
    </source>
</reference>
<feature type="transmembrane region" description="Helical" evidence="2">
    <location>
        <begin position="121"/>
        <end position="143"/>
    </location>
</feature>
<name>A0A8W8L7J0_MAGGI</name>
<evidence type="ECO:0000313" key="4">
    <source>
        <dbReference type="Proteomes" id="UP000005408"/>
    </source>
</evidence>
<dbReference type="Proteomes" id="UP000005408">
    <property type="component" value="Unassembled WGS sequence"/>
</dbReference>
<evidence type="ECO:0008006" key="5">
    <source>
        <dbReference type="Google" id="ProtNLM"/>
    </source>
</evidence>
<protein>
    <recommendedName>
        <fullName evidence="5">MEGF10_11</fullName>
    </recommendedName>
</protein>
<sequence>MCEGQEGFTRNGITYVCCYNHYFNGSTCVDCLAGFYGNDCSRICDKGLYGERCSKKCKCDNELCHHITGCLSGFSGSSEIPQRRYKISSVNHVKAFSNSPVLPLTSTTPTADIQIPQQTNMYILAIGSVIALFLGIIAVQFCIKLGIKRKKYTQQMSVHRKPVKEEETYHEINESLMDTEGNDSRNEQGHVGKYDELQTSNQATGVPYDKIKTQAHYQDISDSLIDSSCNSDSSNSNKSYLKPKTSEKFNYVNVTESSTAKGGMISQNSPVNSTNDRSNVSSQYLDPIQNLHNVEIVLQSNEIGVNNDAYLDVTHDTFV</sequence>
<dbReference type="Gene3D" id="2.170.300.10">
    <property type="entry name" value="Tie2 ligand-binding domain superfamily"/>
    <property type="match status" value="1"/>
</dbReference>
<dbReference type="EnsemblMetazoa" id="G26837.1">
    <property type="protein sequence ID" value="G26837.1:cds"/>
    <property type="gene ID" value="G26837"/>
</dbReference>
<proteinExistence type="predicted"/>